<evidence type="ECO:0000313" key="3">
    <source>
        <dbReference type="Proteomes" id="UP000290288"/>
    </source>
</evidence>
<organism evidence="2 3">
    <name type="scientific">Candolleomyces aberdarensis</name>
    <dbReference type="NCBI Taxonomy" id="2316362"/>
    <lineage>
        <taxon>Eukaryota</taxon>
        <taxon>Fungi</taxon>
        <taxon>Dikarya</taxon>
        <taxon>Basidiomycota</taxon>
        <taxon>Agaricomycotina</taxon>
        <taxon>Agaricomycetes</taxon>
        <taxon>Agaricomycetidae</taxon>
        <taxon>Agaricales</taxon>
        <taxon>Agaricineae</taxon>
        <taxon>Psathyrellaceae</taxon>
        <taxon>Candolleomyces</taxon>
    </lineage>
</organism>
<dbReference type="Proteomes" id="UP000290288">
    <property type="component" value="Unassembled WGS sequence"/>
</dbReference>
<sequence>MLREPEASSSTWVRELAHDPGLVNRIEEAQKPQALAETIQSFLDDKYLLEFVITARAAQIVARDEGILFEDLRSRLWGRPFIELCNNAEDTRLLLLVTAKAAEVLKAGWPFILFTSDNPDPYYCLYGGVDDPVVNPDAPQRAEPSKPGPRRPPSGA</sequence>
<dbReference type="OrthoDB" id="10387825at2759"/>
<comment type="caution">
    <text evidence="2">The sequence shown here is derived from an EMBL/GenBank/DDBJ whole genome shotgun (WGS) entry which is preliminary data.</text>
</comment>
<name>A0A4Q2CZA0_9AGAR</name>
<protein>
    <submittedName>
        <fullName evidence="2">Uncharacterized protein</fullName>
    </submittedName>
</protein>
<dbReference type="EMBL" id="SDEE01002289">
    <property type="protein sequence ID" value="RXW11155.1"/>
    <property type="molecule type" value="Genomic_DNA"/>
</dbReference>
<gene>
    <name evidence="2" type="ORF">EST38_g14700</name>
</gene>
<reference evidence="2 3" key="1">
    <citation type="submission" date="2019-01" db="EMBL/GenBank/DDBJ databases">
        <title>Draft genome sequence of Psathyrella aberdarensis IHI B618.</title>
        <authorList>
            <person name="Buettner E."/>
            <person name="Kellner H."/>
        </authorList>
    </citation>
    <scope>NUCLEOTIDE SEQUENCE [LARGE SCALE GENOMIC DNA]</scope>
    <source>
        <strain evidence="2 3">IHI B618</strain>
    </source>
</reference>
<accession>A0A4Q2CZA0</accession>
<keyword evidence="3" id="KW-1185">Reference proteome</keyword>
<dbReference type="AlphaFoldDB" id="A0A4Q2CZA0"/>
<feature type="compositionally biased region" description="Pro residues" evidence="1">
    <location>
        <begin position="146"/>
        <end position="156"/>
    </location>
</feature>
<proteinExistence type="predicted"/>
<evidence type="ECO:0000313" key="2">
    <source>
        <dbReference type="EMBL" id="RXW11155.1"/>
    </source>
</evidence>
<feature type="region of interest" description="Disordered" evidence="1">
    <location>
        <begin position="134"/>
        <end position="156"/>
    </location>
</feature>
<evidence type="ECO:0000256" key="1">
    <source>
        <dbReference type="SAM" id="MobiDB-lite"/>
    </source>
</evidence>